<dbReference type="GO" id="GO:0016787">
    <property type="term" value="F:hydrolase activity"/>
    <property type="evidence" value="ECO:0007669"/>
    <property type="project" value="UniProtKB-KW"/>
</dbReference>
<name>A0A0M0JS09_9EUKA</name>
<protein>
    <submittedName>
        <fullName evidence="1">Haloacid dehalogenase-like hydrolase domain-containing protein</fullName>
    </submittedName>
</protein>
<evidence type="ECO:0000313" key="1">
    <source>
        <dbReference type="EMBL" id="KOO29379.1"/>
    </source>
</evidence>
<dbReference type="Gene3D" id="1.10.150.720">
    <property type="entry name" value="Haloacid dehalogenase-like hydrolase"/>
    <property type="match status" value="1"/>
</dbReference>
<dbReference type="PANTHER" id="PTHR47105:SF1">
    <property type="entry name" value="OS06G0665100 PROTEIN"/>
    <property type="match status" value="1"/>
</dbReference>
<keyword evidence="2" id="KW-1185">Reference proteome</keyword>
<dbReference type="InterPro" id="IPR023214">
    <property type="entry name" value="HAD_sf"/>
</dbReference>
<dbReference type="InterPro" id="IPR036412">
    <property type="entry name" value="HAD-like_sf"/>
</dbReference>
<dbReference type="SUPFAM" id="SSF56784">
    <property type="entry name" value="HAD-like"/>
    <property type="match status" value="1"/>
</dbReference>
<accession>A0A0M0JS09</accession>
<dbReference type="Proteomes" id="UP000037460">
    <property type="component" value="Unassembled WGS sequence"/>
</dbReference>
<proteinExistence type="predicted"/>
<sequence length="306" mass="32903">MLPLRAITFEITSTLVCMSVPLGRVYGDAVRHFKLPCPADDVQMKDAFKVAYGRTNAELPFFGAPAQLSERDWWRRMIRSTLAEAGCNEAVADEETFDLVFRGTPALEARDVLRLPTRADVPRACSVAERIYSAFGSPDVWSPCPEGQRAMQHAKKRGLVVGVASNVYPRYVDANLPLLGLHRDLDFAVTSHALGQKKPSRAVFEAATRKAAHVHLLLGGGTSVVRDGGAAAAAPLEPEQVLHIGDDLQNDYLAARAAGLRALLFDPEGKYAAGGSSSSVEGLARADIICSLDEVPARIDVLLGVA</sequence>
<dbReference type="Gene3D" id="3.40.50.1000">
    <property type="entry name" value="HAD superfamily/HAD-like"/>
    <property type="match status" value="1"/>
</dbReference>
<dbReference type="Pfam" id="PF00702">
    <property type="entry name" value="Hydrolase"/>
    <property type="match status" value="1"/>
</dbReference>
<dbReference type="AlphaFoldDB" id="A0A0M0JS09"/>
<keyword evidence="1" id="KW-0378">Hydrolase</keyword>
<evidence type="ECO:0000313" key="2">
    <source>
        <dbReference type="Proteomes" id="UP000037460"/>
    </source>
</evidence>
<dbReference type="InterPro" id="IPR044924">
    <property type="entry name" value="HAD-SF_hydro_IA_REG-2-like_cap"/>
</dbReference>
<comment type="caution">
    <text evidence="1">The sequence shown here is derived from an EMBL/GenBank/DDBJ whole genome shotgun (WGS) entry which is preliminary data.</text>
</comment>
<gene>
    <name evidence="1" type="ORF">Ctob_006867</name>
</gene>
<reference evidence="2" key="1">
    <citation type="journal article" date="2015" name="PLoS Genet.">
        <title>Genome Sequence and Transcriptome Analyses of Chrysochromulina tobin: Metabolic Tools for Enhanced Algal Fitness in the Prominent Order Prymnesiales (Haptophyceae).</title>
        <authorList>
            <person name="Hovde B.T."/>
            <person name="Deodato C.R."/>
            <person name="Hunsperger H.M."/>
            <person name="Ryken S.A."/>
            <person name="Yost W."/>
            <person name="Jha R.K."/>
            <person name="Patterson J."/>
            <person name="Monnat R.J. Jr."/>
            <person name="Barlow S.B."/>
            <person name="Starkenburg S.R."/>
            <person name="Cattolico R.A."/>
        </authorList>
    </citation>
    <scope>NUCLEOTIDE SEQUENCE</scope>
    <source>
        <strain evidence="2">CCMP291</strain>
    </source>
</reference>
<dbReference type="PANTHER" id="PTHR47105">
    <property type="entry name" value="OS02G0173600 PROTEIN"/>
    <property type="match status" value="1"/>
</dbReference>
<dbReference type="OrthoDB" id="444127at2759"/>
<dbReference type="EMBL" id="JWZX01002425">
    <property type="protein sequence ID" value="KOO29379.1"/>
    <property type="molecule type" value="Genomic_DNA"/>
</dbReference>
<organism evidence="1 2">
    <name type="scientific">Chrysochromulina tobinii</name>
    <dbReference type="NCBI Taxonomy" id="1460289"/>
    <lineage>
        <taxon>Eukaryota</taxon>
        <taxon>Haptista</taxon>
        <taxon>Haptophyta</taxon>
        <taxon>Prymnesiophyceae</taxon>
        <taxon>Prymnesiales</taxon>
        <taxon>Chrysochromulinaceae</taxon>
        <taxon>Chrysochromulina</taxon>
    </lineage>
</organism>